<keyword evidence="2" id="KW-0808">Transferase</keyword>
<dbReference type="Proteomes" id="UP000198211">
    <property type="component" value="Unassembled WGS sequence"/>
</dbReference>
<keyword evidence="4" id="KW-0540">Nuclease</keyword>
<keyword evidence="6" id="KW-0255">Endonuclease</keyword>
<dbReference type="Gene3D" id="3.30.70.270">
    <property type="match status" value="1"/>
</dbReference>
<feature type="domain" description="Reverse transcriptase RNase H-like" evidence="9">
    <location>
        <begin position="231"/>
        <end position="300"/>
    </location>
</feature>
<name>A0A225WK45_9STRA</name>
<dbReference type="InterPro" id="IPR041373">
    <property type="entry name" value="RT_RNaseH"/>
</dbReference>
<keyword evidence="5" id="KW-0064">Aspartyl protease</keyword>
<dbReference type="AlphaFoldDB" id="A0A225WK45"/>
<dbReference type="PANTHER" id="PTHR33064:SF37">
    <property type="entry name" value="RIBONUCLEASE H"/>
    <property type="match status" value="1"/>
</dbReference>
<dbReference type="Gene3D" id="3.10.10.10">
    <property type="entry name" value="HIV Type 1 Reverse Transcriptase, subunit A, domain 1"/>
    <property type="match status" value="1"/>
</dbReference>
<evidence type="ECO:0000256" key="1">
    <source>
        <dbReference type="ARBA" id="ARBA00022670"/>
    </source>
</evidence>
<evidence type="ECO:0000256" key="5">
    <source>
        <dbReference type="ARBA" id="ARBA00022750"/>
    </source>
</evidence>
<dbReference type="GO" id="GO:0003964">
    <property type="term" value="F:RNA-directed DNA polymerase activity"/>
    <property type="evidence" value="ECO:0007669"/>
    <property type="project" value="UniProtKB-KW"/>
</dbReference>
<sequence>MSERAKLTSAFVCPFGHFQWTRMSFGLKNAPLIYQSVINNCLWGFVRLPPEEGSRVDQNVLDFLGLDPSDNQESESGRPQDEVKRLPDSMTVFQRNILMPSHIHPVLGRASLENRSIPYPSLEISAEGIRAIPKVAKGVMNLPFPKSHKGVQSFLGSLNYYHRLIEDFSRFFTNFRKIRYVRNEISHGLMNLLKCLKTKDRCESNVETSGHPNVICYHPAREPMGRLCRHSQEYDGKVQPVRCTRCVHNDAELRYHIAENEVIAILRDLQIFRTILEGRQLIIYTRYSVLKWVLQSKSAMGGAFLRVSHFHIGISKSGKVQMDEEGFVAIMGAGITPREYFDETLVPLKGHVRRQPVGSVENLGSDFQGVVLRRKTLHQEMKLWLCAMAVSRLECPESEEFPFGQRHCE</sequence>
<protein>
    <submittedName>
        <fullName evidence="10">Reverse transcriptase</fullName>
    </submittedName>
</protein>
<dbReference type="GO" id="GO:0004519">
    <property type="term" value="F:endonuclease activity"/>
    <property type="evidence" value="ECO:0007669"/>
    <property type="project" value="UniProtKB-KW"/>
</dbReference>
<evidence type="ECO:0000256" key="3">
    <source>
        <dbReference type="ARBA" id="ARBA00022695"/>
    </source>
</evidence>
<dbReference type="InterPro" id="IPR051320">
    <property type="entry name" value="Viral_Replic_Matur_Polypro"/>
</dbReference>
<keyword evidence="1" id="KW-0645">Protease</keyword>
<accession>A0A225WK45</accession>
<organism evidence="10 11">
    <name type="scientific">Phytophthora megakarya</name>
    <dbReference type="NCBI Taxonomy" id="4795"/>
    <lineage>
        <taxon>Eukaryota</taxon>
        <taxon>Sar</taxon>
        <taxon>Stramenopiles</taxon>
        <taxon>Oomycota</taxon>
        <taxon>Peronosporomycetes</taxon>
        <taxon>Peronosporales</taxon>
        <taxon>Peronosporaceae</taxon>
        <taxon>Phytophthora</taxon>
    </lineage>
</organism>
<keyword evidence="8 10" id="KW-0695">RNA-directed DNA polymerase</keyword>
<dbReference type="InterPro" id="IPR043502">
    <property type="entry name" value="DNA/RNA_pol_sf"/>
</dbReference>
<gene>
    <name evidence="10" type="ORF">PHMEG_0008871</name>
</gene>
<evidence type="ECO:0000256" key="4">
    <source>
        <dbReference type="ARBA" id="ARBA00022722"/>
    </source>
</evidence>
<evidence type="ECO:0000259" key="9">
    <source>
        <dbReference type="Pfam" id="PF17917"/>
    </source>
</evidence>
<dbReference type="Pfam" id="PF17917">
    <property type="entry name" value="RT_RNaseH"/>
    <property type="match status" value="1"/>
</dbReference>
<evidence type="ECO:0000313" key="10">
    <source>
        <dbReference type="EMBL" id="OWZ17220.1"/>
    </source>
</evidence>
<evidence type="ECO:0000313" key="11">
    <source>
        <dbReference type="Proteomes" id="UP000198211"/>
    </source>
</evidence>
<dbReference type="InterPro" id="IPR043128">
    <property type="entry name" value="Rev_trsase/Diguanyl_cyclase"/>
</dbReference>
<evidence type="ECO:0000256" key="6">
    <source>
        <dbReference type="ARBA" id="ARBA00022759"/>
    </source>
</evidence>
<dbReference type="GO" id="GO:0004190">
    <property type="term" value="F:aspartic-type endopeptidase activity"/>
    <property type="evidence" value="ECO:0007669"/>
    <property type="project" value="UniProtKB-KW"/>
</dbReference>
<evidence type="ECO:0000256" key="7">
    <source>
        <dbReference type="ARBA" id="ARBA00022801"/>
    </source>
</evidence>
<comment type="caution">
    <text evidence="10">The sequence shown here is derived from an EMBL/GenBank/DDBJ whole genome shotgun (WGS) entry which is preliminary data.</text>
</comment>
<keyword evidence="11" id="KW-1185">Reference proteome</keyword>
<evidence type="ECO:0000256" key="2">
    <source>
        <dbReference type="ARBA" id="ARBA00022679"/>
    </source>
</evidence>
<dbReference type="SUPFAM" id="SSF56672">
    <property type="entry name" value="DNA/RNA polymerases"/>
    <property type="match status" value="2"/>
</dbReference>
<evidence type="ECO:0000256" key="8">
    <source>
        <dbReference type="ARBA" id="ARBA00022918"/>
    </source>
</evidence>
<dbReference type="PANTHER" id="PTHR33064">
    <property type="entry name" value="POL PROTEIN"/>
    <property type="match status" value="1"/>
</dbReference>
<dbReference type="EMBL" id="NBNE01000790">
    <property type="protein sequence ID" value="OWZ17220.1"/>
    <property type="molecule type" value="Genomic_DNA"/>
</dbReference>
<dbReference type="GO" id="GO:0006508">
    <property type="term" value="P:proteolysis"/>
    <property type="evidence" value="ECO:0007669"/>
    <property type="project" value="UniProtKB-KW"/>
</dbReference>
<keyword evidence="3" id="KW-0548">Nucleotidyltransferase</keyword>
<proteinExistence type="predicted"/>
<reference evidence="11" key="1">
    <citation type="submission" date="2017-03" db="EMBL/GenBank/DDBJ databases">
        <title>Phytopthora megakarya and P. palmivora, two closely related causual agents of cacao black pod achieved similar genome size and gene model numbers by different mechanisms.</title>
        <authorList>
            <person name="Ali S."/>
            <person name="Shao J."/>
            <person name="Larry D.J."/>
            <person name="Kronmiller B."/>
            <person name="Shen D."/>
            <person name="Strem M.D."/>
            <person name="Melnick R.L."/>
            <person name="Guiltinan M.J."/>
            <person name="Tyler B.M."/>
            <person name="Meinhardt L.W."/>
            <person name="Bailey B.A."/>
        </authorList>
    </citation>
    <scope>NUCLEOTIDE SEQUENCE [LARGE SCALE GENOMIC DNA]</scope>
    <source>
        <strain evidence="11">zdho120</strain>
    </source>
</reference>
<keyword evidence="7" id="KW-0378">Hydrolase</keyword>